<comment type="similarity">
    <text evidence="1">Belongs to the sigma-70 factor family. ECF subfamily.</text>
</comment>
<dbReference type="Proteomes" id="UP000287527">
    <property type="component" value="Unassembled WGS sequence"/>
</dbReference>
<keyword evidence="2" id="KW-0805">Transcription regulation</keyword>
<evidence type="ECO:0000256" key="1">
    <source>
        <dbReference type="ARBA" id="ARBA00010641"/>
    </source>
</evidence>
<dbReference type="PANTHER" id="PTHR43133:SF46">
    <property type="entry name" value="RNA POLYMERASE SIGMA-70 FACTOR ECF SUBFAMILY"/>
    <property type="match status" value="1"/>
</dbReference>
<dbReference type="GO" id="GO:0003677">
    <property type="term" value="F:DNA binding"/>
    <property type="evidence" value="ECO:0007669"/>
    <property type="project" value="InterPro"/>
</dbReference>
<dbReference type="PANTHER" id="PTHR43133">
    <property type="entry name" value="RNA POLYMERASE ECF-TYPE SIGMA FACTO"/>
    <property type="match status" value="1"/>
</dbReference>
<dbReference type="InterPro" id="IPR013249">
    <property type="entry name" value="RNA_pol_sigma70_r4_t2"/>
</dbReference>
<dbReference type="SUPFAM" id="SSF88946">
    <property type="entry name" value="Sigma2 domain of RNA polymerase sigma factors"/>
    <property type="match status" value="1"/>
</dbReference>
<comment type="caution">
    <text evidence="6">The sequence shown here is derived from an EMBL/GenBank/DDBJ whole genome shotgun (WGS) entry which is preliminary data.</text>
</comment>
<name>A0A3S3QF80_9FLAO</name>
<evidence type="ECO:0000313" key="7">
    <source>
        <dbReference type="Proteomes" id="UP000287527"/>
    </source>
</evidence>
<proteinExistence type="inferred from homology"/>
<keyword evidence="3" id="KW-0731">Sigma factor</keyword>
<gene>
    <name evidence="6" type="ORF">EPI11_17090</name>
</gene>
<dbReference type="OrthoDB" id="1100095at2"/>
<evidence type="ECO:0000259" key="5">
    <source>
        <dbReference type="Pfam" id="PF08281"/>
    </source>
</evidence>
<dbReference type="NCBIfam" id="TIGR02937">
    <property type="entry name" value="sigma70-ECF"/>
    <property type="match status" value="1"/>
</dbReference>
<evidence type="ECO:0000256" key="2">
    <source>
        <dbReference type="ARBA" id="ARBA00023015"/>
    </source>
</evidence>
<dbReference type="Gene3D" id="1.10.1740.10">
    <property type="match status" value="1"/>
</dbReference>
<dbReference type="InterPro" id="IPR014284">
    <property type="entry name" value="RNA_pol_sigma-70_dom"/>
</dbReference>
<dbReference type="GO" id="GO:0006352">
    <property type="term" value="P:DNA-templated transcription initiation"/>
    <property type="evidence" value="ECO:0007669"/>
    <property type="project" value="InterPro"/>
</dbReference>
<dbReference type="Gene3D" id="1.10.10.10">
    <property type="entry name" value="Winged helix-like DNA-binding domain superfamily/Winged helix DNA-binding domain"/>
    <property type="match status" value="1"/>
</dbReference>
<dbReference type="InterPro" id="IPR013324">
    <property type="entry name" value="RNA_pol_sigma_r3/r4-like"/>
</dbReference>
<dbReference type="InterPro" id="IPR013325">
    <property type="entry name" value="RNA_pol_sigma_r2"/>
</dbReference>
<dbReference type="EMBL" id="SBII01000015">
    <property type="protein sequence ID" value="RWW91942.1"/>
    <property type="molecule type" value="Genomic_DNA"/>
</dbReference>
<evidence type="ECO:0000256" key="3">
    <source>
        <dbReference type="ARBA" id="ARBA00023082"/>
    </source>
</evidence>
<organism evidence="6 7">
    <name type="scientific">Flavobacterium cerinum</name>
    <dbReference type="NCBI Taxonomy" id="2502784"/>
    <lineage>
        <taxon>Bacteria</taxon>
        <taxon>Pseudomonadati</taxon>
        <taxon>Bacteroidota</taxon>
        <taxon>Flavobacteriia</taxon>
        <taxon>Flavobacteriales</taxon>
        <taxon>Flavobacteriaceae</taxon>
        <taxon>Flavobacterium</taxon>
    </lineage>
</organism>
<evidence type="ECO:0000256" key="4">
    <source>
        <dbReference type="ARBA" id="ARBA00023163"/>
    </source>
</evidence>
<dbReference type="GO" id="GO:0016987">
    <property type="term" value="F:sigma factor activity"/>
    <property type="evidence" value="ECO:0007669"/>
    <property type="project" value="UniProtKB-KW"/>
</dbReference>
<reference evidence="6 7" key="1">
    <citation type="submission" date="2019-01" db="EMBL/GenBank/DDBJ databases">
        <title>Flavobacterium sp. nov.,isolated from freshwater.</title>
        <authorList>
            <person name="Zhang R."/>
            <person name="Du Z.-J."/>
        </authorList>
    </citation>
    <scope>NUCLEOTIDE SEQUENCE [LARGE SCALE GENOMIC DNA]</scope>
    <source>
        <strain evidence="6 7">1E403</strain>
    </source>
</reference>
<dbReference type="InterPro" id="IPR039425">
    <property type="entry name" value="RNA_pol_sigma-70-like"/>
</dbReference>
<dbReference type="InterPro" id="IPR036388">
    <property type="entry name" value="WH-like_DNA-bd_sf"/>
</dbReference>
<feature type="domain" description="RNA polymerase sigma factor 70 region 4 type 2" evidence="5">
    <location>
        <begin position="116"/>
        <end position="165"/>
    </location>
</feature>
<evidence type="ECO:0000313" key="6">
    <source>
        <dbReference type="EMBL" id="RWW91942.1"/>
    </source>
</evidence>
<sequence>MNSNLIIRLREGDESCFQEIYELYFFKVYCFVKKYARQDADTEDVTQNVFIHLWNYRNKLNLESSLESILFKSSKQEISKWYKKQNKIFTVDEQEIIAELDDPYDTDDELDAKMKMIHLLLNQIPERRRKIFTLHKFEELSYKEIALEMNMTIGAVANQISKTLQYLKKNSVQNNQLYWFAFFFIDQI</sequence>
<protein>
    <submittedName>
        <fullName evidence="6">Sigma-70 family RNA polymerase sigma factor</fullName>
    </submittedName>
</protein>
<dbReference type="SUPFAM" id="SSF88659">
    <property type="entry name" value="Sigma3 and sigma4 domains of RNA polymerase sigma factors"/>
    <property type="match status" value="1"/>
</dbReference>
<keyword evidence="4" id="KW-0804">Transcription</keyword>
<dbReference type="Pfam" id="PF08281">
    <property type="entry name" value="Sigma70_r4_2"/>
    <property type="match status" value="1"/>
</dbReference>
<dbReference type="AlphaFoldDB" id="A0A3S3QF80"/>
<accession>A0A3S3QF80</accession>
<keyword evidence="7" id="KW-1185">Reference proteome</keyword>
<dbReference type="RefSeq" id="WP_128391209.1">
    <property type="nucleotide sequence ID" value="NZ_SBII01000015.1"/>
</dbReference>
<dbReference type="CDD" id="cd06171">
    <property type="entry name" value="Sigma70_r4"/>
    <property type="match status" value="1"/>
</dbReference>